<dbReference type="InterPro" id="IPR027417">
    <property type="entry name" value="P-loop_NTPase"/>
</dbReference>
<protein>
    <recommendedName>
        <fullName evidence="3">Sulfotransferase family protein</fullName>
    </recommendedName>
</protein>
<dbReference type="AlphaFoldDB" id="A0A074J4L6"/>
<organism evidence="1 2">
    <name type="scientific">Thioclava pacifica DSM 10166</name>
    <dbReference type="NCBI Taxonomy" id="1353537"/>
    <lineage>
        <taxon>Bacteria</taxon>
        <taxon>Pseudomonadati</taxon>
        <taxon>Pseudomonadota</taxon>
        <taxon>Alphaproteobacteria</taxon>
        <taxon>Rhodobacterales</taxon>
        <taxon>Paracoccaceae</taxon>
        <taxon>Thioclava</taxon>
    </lineage>
</organism>
<dbReference type="Gene3D" id="3.40.50.300">
    <property type="entry name" value="P-loop containing nucleotide triphosphate hydrolases"/>
    <property type="match status" value="1"/>
</dbReference>
<dbReference type="Proteomes" id="UP000027432">
    <property type="component" value="Unassembled WGS sequence"/>
</dbReference>
<gene>
    <name evidence="1" type="ORF">TP2_13360</name>
</gene>
<dbReference type="RefSeq" id="WP_038079607.1">
    <property type="nucleotide sequence ID" value="NZ_AUND01000040.1"/>
</dbReference>
<dbReference type="EMBL" id="AUND01000040">
    <property type="protein sequence ID" value="KEO50870.1"/>
    <property type="molecule type" value="Genomic_DNA"/>
</dbReference>
<accession>A0A074J4L6</accession>
<proteinExistence type="predicted"/>
<dbReference type="Pfam" id="PF03567">
    <property type="entry name" value="Sulfotransfer_2"/>
    <property type="match status" value="1"/>
</dbReference>
<dbReference type="SUPFAM" id="SSF52540">
    <property type="entry name" value="P-loop containing nucleoside triphosphate hydrolases"/>
    <property type="match status" value="1"/>
</dbReference>
<dbReference type="eggNOG" id="ENOG50329MN">
    <property type="taxonomic scope" value="Bacteria"/>
</dbReference>
<reference evidence="1 2" key="1">
    <citation type="submission" date="2013-07" db="EMBL/GenBank/DDBJ databases">
        <title>Thioclava pacifica DSM 10166 Genome Sequencing.</title>
        <authorList>
            <person name="Lai Q."/>
            <person name="Shao Z."/>
        </authorList>
    </citation>
    <scope>NUCLEOTIDE SEQUENCE [LARGE SCALE GENOMIC DNA]</scope>
    <source>
        <strain evidence="1 2">DSM 10166</strain>
    </source>
</reference>
<dbReference type="InterPro" id="IPR005331">
    <property type="entry name" value="Sulfotransferase"/>
</dbReference>
<name>A0A074J4L6_9RHOB</name>
<keyword evidence="2" id="KW-1185">Reference proteome</keyword>
<evidence type="ECO:0008006" key="3">
    <source>
        <dbReference type="Google" id="ProtNLM"/>
    </source>
</evidence>
<comment type="caution">
    <text evidence="1">The sequence shown here is derived from an EMBL/GenBank/DDBJ whole genome shotgun (WGS) entry which is preliminary data.</text>
</comment>
<dbReference type="GO" id="GO:0016020">
    <property type="term" value="C:membrane"/>
    <property type="evidence" value="ECO:0007669"/>
    <property type="project" value="InterPro"/>
</dbReference>
<evidence type="ECO:0000313" key="1">
    <source>
        <dbReference type="EMBL" id="KEO50870.1"/>
    </source>
</evidence>
<dbReference type="STRING" id="1353537.TP2_13360"/>
<dbReference type="GO" id="GO:0008146">
    <property type="term" value="F:sulfotransferase activity"/>
    <property type="evidence" value="ECO:0007669"/>
    <property type="project" value="InterPro"/>
</dbReference>
<evidence type="ECO:0000313" key="2">
    <source>
        <dbReference type="Proteomes" id="UP000027432"/>
    </source>
</evidence>
<sequence>MSSDLSQSQRADWHRQSGGAVGRLRSLRERVLDRAIPQRFVFHHVPKCGGTSVGRALRKRCILSQGTVLPEASYRAFEAFMGQGDTERMLVDVLDLREQMLLYLMFADTRCISAHVRFSEAAYERFAEQYKFITILREPVSRFLSHYAWSHGRSGAHAEIREEFDAFLETPRAARLGASYVEFFSGLPKEADLRADSSIDKAITGLSRFAVVGRLDDQKGFTNAIRRELGLRVRIGHENRAGGARPGLRVSELSEAQLARVRALCAPDLAVWEAAP</sequence>